<name>A0A7J7MGB0_9MAGN</name>
<organism evidence="2 3">
    <name type="scientific">Kingdonia uniflora</name>
    <dbReference type="NCBI Taxonomy" id="39325"/>
    <lineage>
        <taxon>Eukaryota</taxon>
        <taxon>Viridiplantae</taxon>
        <taxon>Streptophyta</taxon>
        <taxon>Embryophyta</taxon>
        <taxon>Tracheophyta</taxon>
        <taxon>Spermatophyta</taxon>
        <taxon>Magnoliopsida</taxon>
        <taxon>Ranunculales</taxon>
        <taxon>Circaeasteraceae</taxon>
        <taxon>Kingdonia</taxon>
    </lineage>
</organism>
<dbReference type="GO" id="GO:0005737">
    <property type="term" value="C:cytoplasm"/>
    <property type="evidence" value="ECO:0007669"/>
    <property type="project" value="TreeGrafter"/>
</dbReference>
<dbReference type="AlphaFoldDB" id="A0A7J7MGB0"/>
<dbReference type="Pfam" id="PF10354">
    <property type="entry name" value="BMT5-like"/>
    <property type="match status" value="1"/>
</dbReference>
<dbReference type="EMBL" id="JACGCM010001557">
    <property type="protein sequence ID" value="KAF6153852.1"/>
    <property type="molecule type" value="Genomic_DNA"/>
</dbReference>
<dbReference type="GO" id="GO:0070475">
    <property type="term" value="P:rRNA base methylation"/>
    <property type="evidence" value="ECO:0007669"/>
    <property type="project" value="InterPro"/>
</dbReference>
<dbReference type="InterPro" id="IPR029063">
    <property type="entry name" value="SAM-dependent_MTases_sf"/>
</dbReference>
<dbReference type="GO" id="GO:0070042">
    <property type="term" value="F:rRNA (uridine-N3-)-methyltransferase activity"/>
    <property type="evidence" value="ECO:0007669"/>
    <property type="project" value="InterPro"/>
</dbReference>
<dbReference type="SUPFAM" id="SSF53335">
    <property type="entry name" value="S-adenosyl-L-methionine-dependent methyltransferases"/>
    <property type="match status" value="1"/>
</dbReference>
<dbReference type="PANTHER" id="PTHR11538">
    <property type="entry name" value="PHENYLALANYL-TRNA SYNTHETASE"/>
    <property type="match status" value="1"/>
</dbReference>
<dbReference type="PANTHER" id="PTHR11538:SF70">
    <property type="entry name" value="25S RRNA (URIDINE-N(3))-METHYLTRANSFERASE BMT5-LIKE DOMAIN-CONTAINING PROTEIN"/>
    <property type="match status" value="1"/>
</dbReference>
<protein>
    <recommendedName>
        <fullName evidence="1">25S rRNA (uridine-N(3))-methyltransferase BMT5-like domain-containing protein</fullName>
    </recommendedName>
</protein>
<comment type="caution">
    <text evidence="2">The sequence shown here is derived from an EMBL/GenBank/DDBJ whole genome shotgun (WGS) entry which is preliminary data.</text>
</comment>
<dbReference type="InterPro" id="IPR019446">
    <property type="entry name" value="BMT5-like"/>
</dbReference>
<dbReference type="Proteomes" id="UP000541444">
    <property type="component" value="Unassembled WGS sequence"/>
</dbReference>
<evidence type="ECO:0000259" key="1">
    <source>
        <dbReference type="Pfam" id="PF10354"/>
    </source>
</evidence>
<gene>
    <name evidence="2" type="ORF">GIB67_001085</name>
</gene>
<sequence>MVNATTMADDCILGSMKFDRIVFNFPHAGFDKSLSRHQQIWQHQKLVFNFFMNAKRMLSDGGEIHVVHKCYGFFLEWNIVMLAAYN</sequence>
<keyword evidence="3" id="KW-1185">Reference proteome</keyword>
<feature type="domain" description="25S rRNA (uridine-N(3))-methyltransferase BMT5-like" evidence="1">
    <location>
        <begin position="2"/>
        <end position="85"/>
    </location>
</feature>
<dbReference type="OrthoDB" id="273345at2759"/>
<proteinExistence type="predicted"/>
<reference evidence="2 3" key="1">
    <citation type="journal article" date="2020" name="IScience">
        <title>Genome Sequencing of the Endangered Kingdonia uniflora (Circaeasteraceae, Ranunculales) Reveals Potential Mechanisms of Evolutionary Specialization.</title>
        <authorList>
            <person name="Sun Y."/>
            <person name="Deng T."/>
            <person name="Zhang A."/>
            <person name="Moore M.J."/>
            <person name="Landis J.B."/>
            <person name="Lin N."/>
            <person name="Zhang H."/>
            <person name="Zhang X."/>
            <person name="Huang J."/>
            <person name="Zhang X."/>
            <person name="Sun H."/>
            <person name="Wang H."/>
        </authorList>
    </citation>
    <scope>NUCLEOTIDE SEQUENCE [LARGE SCALE GENOMIC DNA]</scope>
    <source>
        <strain evidence="2">TB1705</strain>
        <tissue evidence="2">Leaf</tissue>
    </source>
</reference>
<accession>A0A7J7MGB0</accession>
<evidence type="ECO:0000313" key="3">
    <source>
        <dbReference type="Proteomes" id="UP000541444"/>
    </source>
</evidence>
<evidence type="ECO:0000313" key="2">
    <source>
        <dbReference type="EMBL" id="KAF6153852.1"/>
    </source>
</evidence>